<name>A0A165TZB0_9APHY</name>
<feature type="region of interest" description="Disordered" evidence="1">
    <location>
        <begin position="497"/>
        <end position="521"/>
    </location>
</feature>
<dbReference type="Gene3D" id="2.60.120.260">
    <property type="entry name" value="Galactose-binding domain-like"/>
    <property type="match status" value="1"/>
</dbReference>
<keyword evidence="3" id="KW-0732">Signal</keyword>
<evidence type="ECO:0000256" key="2">
    <source>
        <dbReference type="SAM" id="Phobius"/>
    </source>
</evidence>
<evidence type="ECO:0000313" key="4">
    <source>
        <dbReference type="EMBL" id="KZT74171.1"/>
    </source>
</evidence>
<sequence length="521" mass="54590">MLSSPLCLRIFLRARGILFVALLLSAFVLAAATNRTIDDTYGDSVTGALPSYSESWNIGQECTGCRVQPSPSDVFRGSWHDTTSDNPNTTTHSVTLSFQGTAIWVYCVLVNSGEAYITIYSNMSFELDGSLAGTFSHVPNPDAQQYLYNQTVFGKTGLSNTDHTLVMTAELGSEASVLLFDWAMYTFDNDPTTTGPSPTSSPALSVGGSTPPAVASNPTSDNSKPTGGSSEPVTATGSPNEAGTSVNGQSNSGTDTATGQGSTGNTKSATGSETTQSVTDSSSSRSTGVSATGSTATPASKLATTHHGTPIGVIVGGGVGGFMFVMLCICLVICCRRRRISRRGADAMEYKVTEPAAASTSPNSPDVATVLQVKHTSVLSAVPTSDDAAPLLIAADPSSLIVHPSTVEMPLCNGKHSEDILSDHESLAREAQHLRQQVATLRAEQSVIETNSETATVRRRSSRSALAITMHGGSSSRSAEEDNEALRRELAHLRTEIARLRTGTGTGFEPDDSEPPPAYYS</sequence>
<proteinExistence type="predicted"/>
<feature type="transmembrane region" description="Helical" evidence="2">
    <location>
        <begin position="311"/>
        <end position="334"/>
    </location>
</feature>
<dbReference type="AlphaFoldDB" id="A0A165TZB0"/>
<keyword evidence="2" id="KW-0472">Membrane</keyword>
<reference evidence="4 5" key="1">
    <citation type="journal article" date="2016" name="Mol. Biol. Evol.">
        <title>Comparative Genomics of Early-Diverging Mushroom-Forming Fungi Provides Insights into the Origins of Lignocellulose Decay Capabilities.</title>
        <authorList>
            <person name="Nagy L.G."/>
            <person name="Riley R."/>
            <person name="Tritt A."/>
            <person name="Adam C."/>
            <person name="Daum C."/>
            <person name="Floudas D."/>
            <person name="Sun H."/>
            <person name="Yadav J.S."/>
            <person name="Pangilinan J."/>
            <person name="Larsson K.H."/>
            <person name="Matsuura K."/>
            <person name="Barry K."/>
            <person name="Labutti K."/>
            <person name="Kuo R."/>
            <person name="Ohm R.A."/>
            <person name="Bhattacharya S.S."/>
            <person name="Shirouzu T."/>
            <person name="Yoshinaga Y."/>
            <person name="Martin F.M."/>
            <person name="Grigoriev I.V."/>
            <person name="Hibbett D.S."/>
        </authorList>
    </citation>
    <scope>NUCLEOTIDE SEQUENCE [LARGE SCALE GENOMIC DNA]</scope>
    <source>
        <strain evidence="4 5">L-15889</strain>
    </source>
</reference>
<protein>
    <submittedName>
        <fullName evidence="4">Uncharacterized protein</fullName>
    </submittedName>
</protein>
<dbReference type="EMBL" id="KV429034">
    <property type="protein sequence ID" value="KZT74171.1"/>
    <property type="molecule type" value="Genomic_DNA"/>
</dbReference>
<feature type="signal peptide" evidence="3">
    <location>
        <begin position="1"/>
        <end position="32"/>
    </location>
</feature>
<feature type="compositionally biased region" description="Polar residues" evidence="1">
    <location>
        <begin position="216"/>
        <end position="271"/>
    </location>
</feature>
<evidence type="ECO:0000256" key="3">
    <source>
        <dbReference type="SAM" id="SignalP"/>
    </source>
</evidence>
<gene>
    <name evidence="4" type="ORF">DAEQUDRAFT_761607</name>
</gene>
<dbReference type="OrthoDB" id="3268736at2759"/>
<feature type="chain" id="PRO_5007867449" evidence="3">
    <location>
        <begin position="33"/>
        <end position="521"/>
    </location>
</feature>
<evidence type="ECO:0000313" key="5">
    <source>
        <dbReference type="Proteomes" id="UP000076727"/>
    </source>
</evidence>
<keyword evidence="2" id="KW-0812">Transmembrane</keyword>
<dbReference type="Proteomes" id="UP000076727">
    <property type="component" value="Unassembled WGS sequence"/>
</dbReference>
<keyword evidence="5" id="KW-1185">Reference proteome</keyword>
<feature type="compositionally biased region" description="Low complexity" evidence="1">
    <location>
        <begin position="192"/>
        <end position="202"/>
    </location>
</feature>
<organism evidence="4 5">
    <name type="scientific">Daedalea quercina L-15889</name>
    <dbReference type="NCBI Taxonomy" id="1314783"/>
    <lineage>
        <taxon>Eukaryota</taxon>
        <taxon>Fungi</taxon>
        <taxon>Dikarya</taxon>
        <taxon>Basidiomycota</taxon>
        <taxon>Agaricomycotina</taxon>
        <taxon>Agaricomycetes</taxon>
        <taxon>Polyporales</taxon>
        <taxon>Fomitopsis</taxon>
    </lineage>
</organism>
<feature type="compositionally biased region" description="Low complexity" evidence="1">
    <location>
        <begin position="272"/>
        <end position="300"/>
    </location>
</feature>
<evidence type="ECO:0000256" key="1">
    <source>
        <dbReference type="SAM" id="MobiDB-lite"/>
    </source>
</evidence>
<keyword evidence="2" id="KW-1133">Transmembrane helix</keyword>
<feature type="region of interest" description="Disordered" evidence="1">
    <location>
        <begin position="192"/>
        <end position="309"/>
    </location>
</feature>
<accession>A0A165TZB0</accession>